<dbReference type="EMBL" id="BFEA01000543">
    <property type="protein sequence ID" value="GBG85989.1"/>
    <property type="molecule type" value="Genomic_DNA"/>
</dbReference>
<feature type="region of interest" description="Disordered" evidence="1">
    <location>
        <begin position="93"/>
        <end position="248"/>
    </location>
</feature>
<sequence>MLFGEVHDDHLMSITDKLLVFLGQVLDDLPLEILSRCDQKPWTTTLVRTLEPHLQWSACTELEEGSYYVPSAGSYLHVDVTDLSTWDPLIRRAPARETSEEEEEEDEEEASAEEEDRESDPDYQGSEDEELGEADSEEEADEEENAPRDTSEPEAAAQRRREAAEGKQPIVESGPSPQLLQGNPALDLEPSREEDEQDGTAAAEGSRSRRHRRSQSPSQSSPVRSTTLRLHQDAGARTSSPVVIPSSP</sequence>
<protein>
    <submittedName>
        <fullName evidence="2">Uncharacterized protein</fullName>
    </submittedName>
</protein>
<evidence type="ECO:0000256" key="1">
    <source>
        <dbReference type="SAM" id="MobiDB-lite"/>
    </source>
</evidence>
<evidence type="ECO:0000313" key="3">
    <source>
        <dbReference type="Proteomes" id="UP000265515"/>
    </source>
</evidence>
<organism evidence="2 3">
    <name type="scientific">Chara braunii</name>
    <name type="common">Braun's stonewort</name>
    <dbReference type="NCBI Taxonomy" id="69332"/>
    <lineage>
        <taxon>Eukaryota</taxon>
        <taxon>Viridiplantae</taxon>
        <taxon>Streptophyta</taxon>
        <taxon>Charophyceae</taxon>
        <taxon>Charales</taxon>
        <taxon>Characeae</taxon>
        <taxon>Chara</taxon>
    </lineage>
</organism>
<feature type="compositionally biased region" description="Basic and acidic residues" evidence="1">
    <location>
        <begin position="145"/>
        <end position="165"/>
    </location>
</feature>
<feature type="compositionally biased region" description="Acidic residues" evidence="1">
    <location>
        <begin position="99"/>
        <end position="144"/>
    </location>
</feature>
<accession>A0A388LUR2</accession>
<evidence type="ECO:0000313" key="2">
    <source>
        <dbReference type="EMBL" id="GBG85989.1"/>
    </source>
</evidence>
<proteinExistence type="predicted"/>
<dbReference type="Gramene" id="GBG85989">
    <property type="protein sequence ID" value="GBG85989"/>
    <property type="gene ID" value="CBR_g40801"/>
</dbReference>
<feature type="compositionally biased region" description="Low complexity" evidence="1">
    <location>
        <begin position="215"/>
        <end position="225"/>
    </location>
</feature>
<gene>
    <name evidence="2" type="ORF">CBR_g40801</name>
</gene>
<comment type="caution">
    <text evidence="2">The sequence shown here is derived from an EMBL/GenBank/DDBJ whole genome shotgun (WGS) entry which is preliminary data.</text>
</comment>
<keyword evidence="3" id="KW-1185">Reference proteome</keyword>
<dbReference type="AlphaFoldDB" id="A0A388LUR2"/>
<reference evidence="2 3" key="1">
    <citation type="journal article" date="2018" name="Cell">
        <title>The Chara Genome: Secondary Complexity and Implications for Plant Terrestrialization.</title>
        <authorList>
            <person name="Nishiyama T."/>
            <person name="Sakayama H."/>
            <person name="Vries J.D."/>
            <person name="Buschmann H."/>
            <person name="Saint-Marcoux D."/>
            <person name="Ullrich K.K."/>
            <person name="Haas F.B."/>
            <person name="Vanderstraeten L."/>
            <person name="Becker D."/>
            <person name="Lang D."/>
            <person name="Vosolsobe S."/>
            <person name="Rombauts S."/>
            <person name="Wilhelmsson P.K.I."/>
            <person name="Janitza P."/>
            <person name="Kern R."/>
            <person name="Heyl A."/>
            <person name="Rumpler F."/>
            <person name="Villalobos L.I.A.C."/>
            <person name="Clay J.M."/>
            <person name="Skokan R."/>
            <person name="Toyoda A."/>
            <person name="Suzuki Y."/>
            <person name="Kagoshima H."/>
            <person name="Schijlen E."/>
            <person name="Tajeshwar N."/>
            <person name="Catarino B."/>
            <person name="Hetherington A.J."/>
            <person name="Saltykova A."/>
            <person name="Bonnot C."/>
            <person name="Breuninger H."/>
            <person name="Symeonidi A."/>
            <person name="Radhakrishnan G.V."/>
            <person name="Van Nieuwerburgh F."/>
            <person name="Deforce D."/>
            <person name="Chang C."/>
            <person name="Karol K.G."/>
            <person name="Hedrich R."/>
            <person name="Ulvskov P."/>
            <person name="Glockner G."/>
            <person name="Delwiche C.F."/>
            <person name="Petrasek J."/>
            <person name="Van de Peer Y."/>
            <person name="Friml J."/>
            <person name="Beilby M."/>
            <person name="Dolan L."/>
            <person name="Kohara Y."/>
            <person name="Sugano S."/>
            <person name="Fujiyama A."/>
            <person name="Delaux P.-M."/>
            <person name="Quint M."/>
            <person name="TheiBen G."/>
            <person name="Hagemann M."/>
            <person name="Harholt J."/>
            <person name="Dunand C."/>
            <person name="Zachgo S."/>
            <person name="Langdale J."/>
            <person name="Maumus F."/>
            <person name="Straeten D.V.D."/>
            <person name="Gould S.B."/>
            <person name="Rensing S.A."/>
        </authorList>
    </citation>
    <scope>NUCLEOTIDE SEQUENCE [LARGE SCALE GENOMIC DNA]</scope>
    <source>
        <strain evidence="2 3">S276</strain>
    </source>
</reference>
<name>A0A388LUR2_CHABU</name>
<dbReference type="Proteomes" id="UP000265515">
    <property type="component" value="Unassembled WGS sequence"/>
</dbReference>